<sequence length="224" mass="23353">MPTIAFFATSPTPSTGSRGCMQHKQAALPGLVRRPDKMPRAFTLLLVAVFLAAAGANGQSCRTVGVITQINTQLSSFAAALQKTGLASQFDSASYVGTIFAPSDAAFSAYTGPQDTESLTRLLKYHVVPDKAWYIPSLTNGQVLETLLPGQTLRIDKTGYNAQVIASGEPTPANVVTSDVIACLAVVEIIDEVLIPASLVRAGICSLACSHNQGAADQGAATPM</sequence>
<dbReference type="InterPro" id="IPR050904">
    <property type="entry name" value="Adhesion/Biosynth-related"/>
</dbReference>
<dbReference type="Pfam" id="PF02469">
    <property type="entry name" value="Fasciclin"/>
    <property type="match status" value="1"/>
</dbReference>
<reference evidence="2 3" key="1">
    <citation type="journal article" date="2024" name="Nat. Commun.">
        <title>Phylogenomics reveals the evolutionary origins of lichenization in chlorophyte algae.</title>
        <authorList>
            <person name="Puginier C."/>
            <person name="Libourel C."/>
            <person name="Otte J."/>
            <person name="Skaloud P."/>
            <person name="Haon M."/>
            <person name="Grisel S."/>
            <person name="Petersen M."/>
            <person name="Berrin J.G."/>
            <person name="Delaux P.M."/>
            <person name="Dal Grande F."/>
            <person name="Keller J."/>
        </authorList>
    </citation>
    <scope>NUCLEOTIDE SEQUENCE [LARGE SCALE GENOMIC DNA]</scope>
    <source>
        <strain evidence="2 3">SAG 2036</strain>
    </source>
</reference>
<dbReference type="EMBL" id="JALJOQ010000031">
    <property type="protein sequence ID" value="KAK9807348.1"/>
    <property type="molecule type" value="Genomic_DNA"/>
</dbReference>
<comment type="caution">
    <text evidence="2">The sequence shown here is derived from an EMBL/GenBank/DDBJ whole genome shotgun (WGS) entry which is preliminary data.</text>
</comment>
<gene>
    <name evidence="2" type="ORF">WJX73_004475</name>
</gene>
<dbReference type="Proteomes" id="UP001465755">
    <property type="component" value="Unassembled WGS sequence"/>
</dbReference>
<feature type="domain" description="FAS1" evidence="1">
    <location>
        <begin position="61"/>
        <end position="194"/>
    </location>
</feature>
<name>A0AAW1PBR2_9CHLO</name>
<protein>
    <recommendedName>
        <fullName evidence="1">FAS1 domain-containing protein</fullName>
    </recommendedName>
</protein>
<dbReference type="Gene3D" id="2.30.180.10">
    <property type="entry name" value="FAS1 domain"/>
    <property type="match status" value="1"/>
</dbReference>
<dbReference type="InterPro" id="IPR036378">
    <property type="entry name" value="FAS1_dom_sf"/>
</dbReference>
<dbReference type="SMART" id="SM00554">
    <property type="entry name" value="FAS1"/>
    <property type="match status" value="1"/>
</dbReference>
<dbReference type="SUPFAM" id="SSF82153">
    <property type="entry name" value="FAS1 domain"/>
    <property type="match status" value="1"/>
</dbReference>
<dbReference type="PROSITE" id="PS50213">
    <property type="entry name" value="FAS1"/>
    <property type="match status" value="1"/>
</dbReference>
<evidence type="ECO:0000259" key="1">
    <source>
        <dbReference type="PROSITE" id="PS50213"/>
    </source>
</evidence>
<dbReference type="PANTHER" id="PTHR10900">
    <property type="entry name" value="PERIOSTIN-RELATED"/>
    <property type="match status" value="1"/>
</dbReference>
<dbReference type="GO" id="GO:0005615">
    <property type="term" value="C:extracellular space"/>
    <property type="evidence" value="ECO:0007669"/>
    <property type="project" value="TreeGrafter"/>
</dbReference>
<dbReference type="PANTHER" id="PTHR10900:SF77">
    <property type="entry name" value="FI19380P1"/>
    <property type="match status" value="1"/>
</dbReference>
<dbReference type="InterPro" id="IPR000782">
    <property type="entry name" value="FAS1_domain"/>
</dbReference>
<organism evidence="2 3">
    <name type="scientific">Symbiochloris irregularis</name>
    <dbReference type="NCBI Taxonomy" id="706552"/>
    <lineage>
        <taxon>Eukaryota</taxon>
        <taxon>Viridiplantae</taxon>
        <taxon>Chlorophyta</taxon>
        <taxon>core chlorophytes</taxon>
        <taxon>Trebouxiophyceae</taxon>
        <taxon>Trebouxiales</taxon>
        <taxon>Trebouxiaceae</taxon>
        <taxon>Symbiochloris</taxon>
    </lineage>
</organism>
<dbReference type="AlphaFoldDB" id="A0AAW1PBR2"/>
<evidence type="ECO:0000313" key="2">
    <source>
        <dbReference type="EMBL" id="KAK9807348.1"/>
    </source>
</evidence>
<keyword evidence="3" id="KW-1185">Reference proteome</keyword>
<evidence type="ECO:0000313" key="3">
    <source>
        <dbReference type="Proteomes" id="UP001465755"/>
    </source>
</evidence>
<proteinExistence type="predicted"/>
<accession>A0AAW1PBR2</accession>